<evidence type="ECO:0000313" key="1">
    <source>
        <dbReference type="Proteomes" id="UP000790787"/>
    </source>
</evidence>
<organism evidence="1 2">
    <name type="scientific">Nicotiana tabacum</name>
    <name type="common">Common tobacco</name>
    <dbReference type="NCBI Taxonomy" id="4097"/>
    <lineage>
        <taxon>Eukaryota</taxon>
        <taxon>Viridiplantae</taxon>
        <taxon>Streptophyta</taxon>
        <taxon>Embryophyta</taxon>
        <taxon>Tracheophyta</taxon>
        <taxon>Spermatophyta</taxon>
        <taxon>Magnoliopsida</taxon>
        <taxon>eudicotyledons</taxon>
        <taxon>Gunneridae</taxon>
        <taxon>Pentapetalae</taxon>
        <taxon>asterids</taxon>
        <taxon>lamiids</taxon>
        <taxon>Solanales</taxon>
        <taxon>Solanaceae</taxon>
        <taxon>Nicotianoideae</taxon>
        <taxon>Nicotianeae</taxon>
        <taxon>Nicotiana</taxon>
    </lineage>
</organism>
<proteinExistence type="predicted"/>
<keyword evidence="1" id="KW-1185">Reference proteome</keyword>
<protein>
    <submittedName>
        <fullName evidence="2">Uncharacterized protein LOC107770216 isoform X1</fullName>
    </submittedName>
</protein>
<reference evidence="2" key="2">
    <citation type="submission" date="2025-08" db="UniProtKB">
        <authorList>
            <consortium name="RefSeq"/>
        </authorList>
    </citation>
    <scope>IDENTIFICATION</scope>
    <source>
        <tissue evidence="2">Leaf</tissue>
    </source>
</reference>
<reference evidence="1" key="1">
    <citation type="journal article" date="2014" name="Nat. Commun.">
        <title>The tobacco genome sequence and its comparison with those of tomato and potato.</title>
        <authorList>
            <person name="Sierro N."/>
            <person name="Battey J.N."/>
            <person name="Ouadi S."/>
            <person name="Bakaher N."/>
            <person name="Bovet L."/>
            <person name="Willig A."/>
            <person name="Goepfert S."/>
            <person name="Peitsch M.C."/>
            <person name="Ivanov N.V."/>
        </authorList>
    </citation>
    <scope>NUCLEOTIDE SEQUENCE [LARGE SCALE GENOMIC DNA]</scope>
</reference>
<dbReference type="RefSeq" id="XP_075078667.1">
    <property type="nucleotide sequence ID" value="XM_075222566.1"/>
</dbReference>
<sequence length="202" mass="22515">MRRDLEARFNLGGCIHSRGRDSKDRAQRGLTSMEYKSASNHVLLNCPEVQPFLNDFVSQFGHGAVYSTFEAWFKECMAGRGRGRSRKDKRPTDHDNGATPSLSSTPHFHPSTADGRHQSSRHRSIPPHPSTHYTTHHSPVQQYYHNSPPQGYTPLPPNDPTNSYIGASSHQSQGHVIRPSFALFASSPARSHPSRFETAGSQ</sequence>
<dbReference type="Proteomes" id="UP000790787">
    <property type="component" value="Chromosome 10"/>
</dbReference>
<gene>
    <name evidence="2" type="primary">LOC107770216</name>
</gene>
<accession>A0AC58S108</accession>
<name>A0AC58S108_TOBAC</name>
<evidence type="ECO:0000313" key="2">
    <source>
        <dbReference type="RefSeq" id="XP_075078667.1"/>
    </source>
</evidence>